<feature type="signal peptide" evidence="2">
    <location>
        <begin position="1"/>
        <end position="17"/>
    </location>
</feature>
<protein>
    <submittedName>
        <fullName evidence="5">Protein crumbs homolog 2-like</fullName>
    </submittedName>
</protein>
<dbReference type="Proteomes" id="UP000695022">
    <property type="component" value="Unplaced"/>
</dbReference>
<sequence length="123" mass="13767">MTRILFLLACIAVVAWCHCPHGQTKIHGCNLEDGKCRCSHGCDAEFRFANKDECKNMREDAIENPCNTERCKNDGFCVQSSQVKHGYKCDCSGTGFYGRHCEQSCNSATFHDDEENGSACIQF</sequence>
<proteinExistence type="predicted"/>
<accession>A0ABM1E408</accession>
<dbReference type="Gene3D" id="2.10.25.10">
    <property type="entry name" value="Laminin"/>
    <property type="match status" value="1"/>
</dbReference>
<reference evidence="5" key="1">
    <citation type="submission" date="2025-08" db="UniProtKB">
        <authorList>
            <consortium name="RefSeq"/>
        </authorList>
    </citation>
    <scope>IDENTIFICATION</scope>
</reference>
<dbReference type="GeneID" id="106808639"/>
<dbReference type="InterPro" id="IPR000742">
    <property type="entry name" value="EGF"/>
</dbReference>
<comment type="caution">
    <text evidence="1">Lacks conserved residue(s) required for the propagation of feature annotation.</text>
</comment>
<dbReference type="RefSeq" id="XP_014666929.1">
    <property type="nucleotide sequence ID" value="XM_014811443.1"/>
</dbReference>
<keyword evidence="1" id="KW-0245">EGF-like domain</keyword>
<evidence type="ECO:0000313" key="5">
    <source>
        <dbReference type="RefSeq" id="XP_014666929.1"/>
    </source>
</evidence>
<keyword evidence="2" id="KW-0732">Signal</keyword>
<evidence type="ECO:0000256" key="2">
    <source>
        <dbReference type="SAM" id="SignalP"/>
    </source>
</evidence>
<organism evidence="4 5">
    <name type="scientific">Priapulus caudatus</name>
    <name type="common">Priapulid worm</name>
    <dbReference type="NCBI Taxonomy" id="37621"/>
    <lineage>
        <taxon>Eukaryota</taxon>
        <taxon>Metazoa</taxon>
        <taxon>Ecdysozoa</taxon>
        <taxon>Scalidophora</taxon>
        <taxon>Priapulida</taxon>
        <taxon>Priapulimorpha</taxon>
        <taxon>Priapulimorphida</taxon>
        <taxon>Priapulidae</taxon>
        <taxon>Priapulus</taxon>
    </lineage>
</organism>
<dbReference type="PROSITE" id="PS50026">
    <property type="entry name" value="EGF_3"/>
    <property type="match status" value="1"/>
</dbReference>
<evidence type="ECO:0000259" key="3">
    <source>
        <dbReference type="PROSITE" id="PS50026"/>
    </source>
</evidence>
<dbReference type="Pfam" id="PF00008">
    <property type="entry name" value="EGF"/>
    <property type="match status" value="1"/>
</dbReference>
<dbReference type="SUPFAM" id="SSF57196">
    <property type="entry name" value="EGF/Laminin"/>
    <property type="match status" value="1"/>
</dbReference>
<evidence type="ECO:0000256" key="1">
    <source>
        <dbReference type="PROSITE-ProRule" id="PRU00076"/>
    </source>
</evidence>
<evidence type="ECO:0000313" key="4">
    <source>
        <dbReference type="Proteomes" id="UP000695022"/>
    </source>
</evidence>
<feature type="domain" description="EGF-like" evidence="3">
    <location>
        <begin position="62"/>
        <end position="102"/>
    </location>
</feature>
<gene>
    <name evidence="5" type="primary">LOC106808639</name>
</gene>
<feature type="chain" id="PRO_5047082838" evidence="2">
    <location>
        <begin position="18"/>
        <end position="123"/>
    </location>
</feature>
<keyword evidence="4" id="KW-1185">Reference proteome</keyword>
<name>A0ABM1E408_PRICU</name>